<evidence type="ECO:0000256" key="1">
    <source>
        <dbReference type="ARBA" id="ARBA00004162"/>
    </source>
</evidence>
<evidence type="ECO:0000256" key="9">
    <source>
        <dbReference type="ARBA" id="ARBA00023136"/>
    </source>
</evidence>
<dbReference type="Proteomes" id="UP001165124">
    <property type="component" value="Unassembled WGS sequence"/>
</dbReference>
<reference evidence="11" key="1">
    <citation type="submission" date="2023-02" db="EMBL/GenBank/DDBJ databases">
        <title>Actinomadura rubrobrunea NBRC 14622.</title>
        <authorList>
            <person name="Ichikawa N."/>
            <person name="Sato H."/>
            <person name="Tonouchi N."/>
        </authorList>
    </citation>
    <scope>NUCLEOTIDE SEQUENCE</scope>
    <source>
        <strain evidence="11">NBRC 14622</strain>
    </source>
</reference>
<dbReference type="InterPro" id="IPR044857">
    <property type="entry name" value="T7SS_EccB_R1"/>
</dbReference>
<dbReference type="RefSeq" id="WP_067906754.1">
    <property type="nucleotide sequence ID" value="NZ_BSRZ01000008.1"/>
</dbReference>
<comment type="subcellular location">
    <subcellularLocation>
        <location evidence="1">Cell membrane</location>
        <topology evidence="1">Single-pass membrane protein</topology>
    </subcellularLocation>
</comment>
<comment type="caution">
    <text evidence="11">The sequence shown here is derived from an EMBL/GenBank/DDBJ whole genome shotgun (WGS) entry which is preliminary data.</text>
</comment>
<dbReference type="GO" id="GO:0005576">
    <property type="term" value="C:extracellular region"/>
    <property type="evidence" value="ECO:0007669"/>
    <property type="project" value="TreeGrafter"/>
</dbReference>
<evidence type="ECO:0000256" key="6">
    <source>
        <dbReference type="ARBA" id="ARBA00022801"/>
    </source>
</evidence>
<gene>
    <name evidence="11" type="ORF">Arub01_35000</name>
</gene>
<organism evidence="11 12">
    <name type="scientific">Actinomadura rubrobrunea</name>
    <dbReference type="NCBI Taxonomy" id="115335"/>
    <lineage>
        <taxon>Bacteria</taxon>
        <taxon>Bacillati</taxon>
        <taxon>Actinomycetota</taxon>
        <taxon>Actinomycetes</taxon>
        <taxon>Streptosporangiales</taxon>
        <taxon>Thermomonosporaceae</taxon>
        <taxon>Actinomadura</taxon>
    </lineage>
</organism>
<sequence>MQTKRDLLQAHRLMTHRASQALILGEPDYPEQPLRRLNVGTFAGVMVGVLVAAGFGIAGLIFGGGTKGLTNGGLLLIEKETGSRYVWCQPQGYKEKVLCPVANYASAKLAVAGSGGSQGQQKSVSAKSLAKFPRGPMIGIPGAPDTVPDRKRLVGGPWSVCVREGDVNGITRSVVSLVGGRDVGGRKLDADTGVVVSTGAGANWLIWRNQRMRMSPAGMTVLQASAPPRVSEAFVNALPAGPDFAPPRIPDFGRPTQTPGGAKGTIGQVFVVKGVAGGADQFYVLLRDGFAPISRVQAALIQSSGQYRFPRDTPLEAAVVTNNRSPQRLMDDRLPQTQIKAEPLNVKEALCVVYRDTSKGAQNAVLTVGGGKDLPMPTRVSGTGVDNVVLPPGSAVLAGVLPASGSVDAINTYVFVSDNGRRYSLKSPETAKALGYSISADQNDSVPVPANLLNMVPQGPVLDPDKAVLPVASGSAGL</sequence>
<comment type="similarity">
    <text evidence="2">Belongs to the EccB family.</text>
</comment>
<keyword evidence="7" id="KW-0067">ATP-binding</keyword>
<dbReference type="NCBIfam" id="TIGR03919">
    <property type="entry name" value="T7SS_EccB"/>
    <property type="match status" value="1"/>
</dbReference>
<keyword evidence="12" id="KW-1185">Reference proteome</keyword>
<dbReference type="Gene3D" id="3.30.2390.20">
    <property type="entry name" value="Type VII secretion system EccB, repeat 1 domain"/>
    <property type="match status" value="1"/>
</dbReference>
<keyword evidence="6" id="KW-0378">Hydrolase</keyword>
<evidence type="ECO:0000256" key="8">
    <source>
        <dbReference type="ARBA" id="ARBA00022989"/>
    </source>
</evidence>
<dbReference type="InterPro" id="IPR007795">
    <property type="entry name" value="T7SS_EccB"/>
</dbReference>
<evidence type="ECO:0000256" key="10">
    <source>
        <dbReference type="SAM" id="Phobius"/>
    </source>
</evidence>
<dbReference type="PANTHER" id="PTHR40765:SF2">
    <property type="entry name" value="ESX-2 SECRETION SYSTEM ATPASE ECCB2"/>
    <property type="match status" value="1"/>
</dbReference>
<dbReference type="GO" id="GO:0016787">
    <property type="term" value="F:hydrolase activity"/>
    <property type="evidence" value="ECO:0007669"/>
    <property type="project" value="UniProtKB-KW"/>
</dbReference>
<evidence type="ECO:0000313" key="12">
    <source>
        <dbReference type="Proteomes" id="UP001165124"/>
    </source>
</evidence>
<proteinExistence type="inferred from homology"/>
<keyword evidence="3" id="KW-1003">Cell membrane</keyword>
<dbReference type="PANTHER" id="PTHR40765">
    <property type="entry name" value="ESX-2 SECRETION SYSTEM ATPASE ECCB2"/>
    <property type="match status" value="1"/>
</dbReference>
<evidence type="ECO:0000256" key="5">
    <source>
        <dbReference type="ARBA" id="ARBA00022741"/>
    </source>
</evidence>
<keyword evidence="5" id="KW-0547">Nucleotide-binding</keyword>
<keyword evidence="8 10" id="KW-1133">Transmembrane helix</keyword>
<accession>A0A9W6PYG3</accession>
<dbReference type="GO" id="GO:0005886">
    <property type="term" value="C:plasma membrane"/>
    <property type="evidence" value="ECO:0007669"/>
    <property type="project" value="UniProtKB-SubCell"/>
</dbReference>
<protein>
    <submittedName>
        <fullName evidence="11">Type VII secretion protein EccB</fullName>
    </submittedName>
</protein>
<dbReference type="InterPro" id="IPR042485">
    <property type="entry name" value="T7SS_EccB_R3"/>
</dbReference>
<dbReference type="GO" id="GO:0005524">
    <property type="term" value="F:ATP binding"/>
    <property type="evidence" value="ECO:0007669"/>
    <property type="project" value="UniProtKB-KW"/>
</dbReference>
<keyword evidence="9 10" id="KW-0472">Membrane</keyword>
<keyword evidence="4 10" id="KW-0812">Transmembrane</keyword>
<evidence type="ECO:0000256" key="3">
    <source>
        <dbReference type="ARBA" id="ARBA00022475"/>
    </source>
</evidence>
<name>A0A9W6PYG3_9ACTN</name>
<dbReference type="AlphaFoldDB" id="A0A9W6PYG3"/>
<evidence type="ECO:0000256" key="7">
    <source>
        <dbReference type="ARBA" id="ARBA00022840"/>
    </source>
</evidence>
<evidence type="ECO:0000313" key="11">
    <source>
        <dbReference type="EMBL" id="GLW65256.1"/>
    </source>
</evidence>
<evidence type="ECO:0000256" key="4">
    <source>
        <dbReference type="ARBA" id="ARBA00022692"/>
    </source>
</evidence>
<dbReference type="Pfam" id="PF05108">
    <property type="entry name" value="T7SS_ESX1_EccB"/>
    <property type="match status" value="1"/>
</dbReference>
<dbReference type="EMBL" id="BSRZ01000008">
    <property type="protein sequence ID" value="GLW65256.1"/>
    <property type="molecule type" value="Genomic_DNA"/>
</dbReference>
<evidence type="ECO:0000256" key="2">
    <source>
        <dbReference type="ARBA" id="ARBA00008149"/>
    </source>
</evidence>
<feature type="transmembrane region" description="Helical" evidence="10">
    <location>
        <begin position="39"/>
        <end position="62"/>
    </location>
</feature>
<dbReference type="Gene3D" id="2.40.50.910">
    <property type="entry name" value="Type VII secretion system EccB, repeat 3 domain"/>
    <property type="match status" value="1"/>
</dbReference>